<evidence type="ECO:0000256" key="7">
    <source>
        <dbReference type="SAM" id="Phobius"/>
    </source>
</evidence>
<comment type="function">
    <text evidence="5">Involved in formation and maintenance of cell shape.</text>
</comment>
<comment type="similarity">
    <text evidence="1 5">Belongs to the MreC family.</text>
</comment>
<dbReference type="PANTHER" id="PTHR34138">
    <property type="entry name" value="CELL SHAPE-DETERMINING PROTEIN MREC"/>
    <property type="match status" value="1"/>
</dbReference>
<dbReference type="OrthoDB" id="9792313at2"/>
<dbReference type="Gene3D" id="2.40.10.340">
    <property type="entry name" value="Rod shape-determining protein MreC, domain 1"/>
    <property type="match status" value="1"/>
</dbReference>
<evidence type="ECO:0000313" key="10">
    <source>
        <dbReference type="Proteomes" id="UP000095594"/>
    </source>
</evidence>
<evidence type="ECO:0000259" key="8">
    <source>
        <dbReference type="Pfam" id="PF04085"/>
    </source>
</evidence>
<dbReference type="Pfam" id="PF04085">
    <property type="entry name" value="MreC"/>
    <property type="match status" value="1"/>
</dbReference>
<dbReference type="GO" id="GO:0005886">
    <property type="term" value="C:plasma membrane"/>
    <property type="evidence" value="ECO:0007669"/>
    <property type="project" value="TreeGrafter"/>
</dbReference>
<evidence type="ECO:0000256" key="2">
    <source>
        <dbReference type="ARBA" id="ARBA00013855"/>
    </source>
</evidence>
<dbReference type="NCBIfam" id="TIGR00219">
    <property type="entry name" value="mreC"/>
    <property type="match status" value="1"/>
</dbReference>
<protein>
    <recommendedName>
        <fullName evidence="2 5">Cell shape-determining protein MreC</fullName>
    </recommendedName>
    <alternativeName>
        <fullName evidence="4 5">Cell shape protein MreC</fullName>
    </alternativeName>
</protein>
<feature type="transmembrane region" description="Helical" evidence="7">
    <location>
        <begin position="7"/>
        <end position="27"/>
    </location>
</feature>
<dbReference type="RefSeq" id="WP_055265530.1">
    <property type="nucleotide sequence ID" value="NZ_CABIXQ010000010.1"/>
</dbReference>
<keyword evidence="7" id="KW-0472">Membrane</keyword>
<dbReference type="InterPro" id="IPR042175">
    <property type="entry name" value="Cell/Rod_MreC_2"/>
</dbReference>
<evidence type="ECO:0000256" key="4">
    <source>
        <dbReference type="ARBA" id="ARBA00032089"/>
    </source>
</evidence>
<dbReference type="AlphaFoldDB" id="A0A174FKB4"/>
<dbReference type="InterPro" id="IPR042177">
    <property type="entry name" value="Cell/Rod_1"/>
</dbReference>
<sequence>MKPFKNKLAVTIIVLSVTFLGIIIFSVKNGSDSISSGIGAVVSPLQKIVYKANDKLKSSVEFFVNFSKVKQENEELKIKNSELENQMIEYKALKDENERLREVLNFKENKNNYDYIGVNIIGYSGGTVSNGYIIDKGTNDGVEKDMIIINYQGLVGKVTKAESNYSIVETILNENMAVSVMVDSTRETTGILRGYKENKNEDLVKVYNLPIDSEIKEGDVILTSGLGMIYPKEIRIGEVVSVETDNVMVMKNALVKPYVDFNKLEELFIVVPKDKVNVKYD</sequence>
<dbReference type="GO" id="GO:0008360">
    <property type="term" value="P:regulation of cell shape"/>
    <property type="evidence" value="ECO:0007669"/>
    <property type="project" value="UniProtKB-KW"/>
</dbReference>
<feature type="domain" description="Rod shape-determining protein MreC beta-barrel core" evidence="8">
    <location>
        <begin position="120"/>
        <end position="270"/>
    </location>
</feature>
<keyword evidence="6" id="KW-0175">Coiled coil</keyword>
<dbReference type="EMBL" id="CYZX01000010">
    <property type="protein sequence ID" value="CUO49049.1"/>
    <property type="molecule type" value="Genomic_DNA"/>
</dbReference>
<accession>A0A174FKB4</accession>
<dbReference type="InterPro" id="IPR007221">
    <property type="entry name" value="MreC"/>
</dbReference>
<keyword evidence="3 5" id="KW-0133">Cell shape</keyword>
<evidence type="ECO:0000256" key="6">
    <source>
        <dbReference type="SAM" id="Coils"/>
    </source>
</evidence>
<dbReference type="PIRSF" id="PIRSF038471">
    <property type="entry name" value="MreC"/>
    <property type="match status" value="1"/>
</dbReference>
<dbReference type="Gene3D" id="2.40.10.350">
    <property type="entry name" value="Rod shape-determining protein MreC, domain 2"/>
    <property type="match status" value="1"/>
</dbReference>
<dbReference type="Proteomes" id="UP000095594">
    <property type="component" value="Unassembled WGS sequence"/>
</dbReference>
<reference evidence="9 10" key="1">
    <citation type="submission" date="2015-09" db="EMBL/GenBank/DDBJ databases">
        <authorList>
            <consortium name="Pathogen Informatics"/>
        </authorList>
    </citation>
    <scope>NUCLEOTIDE SEQUENCE [LARGE SCALE GENOMIC DNA]</scope>
    <source>
        <strain evidence="9 10">2789STDY5834856</strain>
    </source>
</reference>
<name>A0A174FKB4_9CLOT</name>
<evidence type="ECO:0000256" key="5">
    <source>
        <dbReference type="PIRNR" id="PIRNR038471"/>
    </source>
</evidence>
<dbReference type="PANTHER" id="PTHR34138:SF1">
    <property type="entry name" value="CELL SHAPE-DETERMINING PROTEIN MREC"/>
    <property type="match status" value="1"/>
</dbReference>
<keyword evidence="7" id="KW-1133">Transmembrane helix</keyword>
<keyword evidence="7" id="KW-0812">Transmembrane</keyword>
<evidence type="ECO:0000256" key="3">
    <source>
        <dbReference type="ARBA" id="ARBA00022960"/>
    </source>
</evidence>
<proteinExistence type="inferred from homology"/>
<organism evidence="9 10">
    <name type="scientific">Clostridium disporicum</name>
    <dbReference type="NCBI Taxonomy" id="84024"/>
    <lineage>
        <taxon>Bacteria</taxon>
        <taxon>Bacillati</taxon>
        <taxon>Bacillota</taxon>
        <taxon>Clostridia</taxon>
        <taxon>Eubacteriales</taxon>
        <taxon>Clostridiaceae</taxon>
        <taxon>Clostridium</taxon>
    </lineage>
</organism>
<evidence type="ECO:0000313" key="9">
    <source>
        <dbReference type="EMBL" id="CUO49049.1"/>
    </source>
</evidence>
<dbReference type="InterPro" id="IPR055342">
    <property type="entry name" value="MreC_beta-barrel_core"/>
</dbReference>
<gene>
    <name evidence="9" type="primary">mreC</name>
    <name evidence="9" type="ORF">ERS852471_01654</name>
</gene>
<feature type="coiled-coil region" evidence="6">
    <location>
        <begin position="66"/>
        <end position="110"/>
    </location>
</feature>
<evidence type="ECO:0000256" key="1">
    <source>
        <dbReference type="ARBA" id="ARBA00009369"/>
    </source>
</evidence>